<proteinExistence type="predicted"/>
<dbReference type="RefSeq" id="WP_193741430.1">
    <property type="nucleotide sequence ID" value="NZ_JNAR01000002.1"/>
</dbReference>
<name>A0A0A2BBP6_PROMR</name>
<accession>A0A0A2BBP6</accession>
<protein>
    <submittedName>
        <fullName evidence="1">Uncharacterized protein</fullName>
    </submittedName>
</protein>
<sequence>MKYLFDFSLKKFMGLLLLLKSNENISDNKAIAGAVGSTKTPIYRNLIPKLLGLNSDVFCIPSI</sequence>
<dbReference type="Proteomes" id="UP000030481">
    <property type="component" value="Unassembled WGS sequence"/>
</dbReference>
<evidence type="ECO:0000313" key="2">
    <source>
        <dbReference type="Proteomes" id="UP000030481"/>
    </source>
</evidence>
<comment type="caution">
    <text evidence="1">The sequence shown here is derived from an EMBL/GenBank/DDBJ whole genome shotgun (WGS) entry which is preliminary data.</text>
</comment>
<evidence type="ECO:0000313" key="1">
    <source>
        <dbReference type="EMBL" id="KGG10547.1"/>
    </source>
</evidence>
<dbReference type="AlphaFoldDB" id="A0A0A2BBP6"/>
<organism evidence="1 2">
    <name type="scientific">Prochlorococcus marinus str. MIT 9401</name>
    <dbReference type="NCBI Taxonomy" id="167551"/>
    <lineage>
        <taxon>Bacteria</taxon>
        <taxon>Bacillati</taxon>
        <taxon>Cyanobacteriota</taxon>
        <taxon>Cyanophyceae</taxon>
        <taxon>Synechococcales</taxon>
        <taxon>Prochlorococcaceae</taxon>
        <taxon>Prochlorococcus</taxon>
    </lineage>
</organism>
<reference evidence="2" key="1">
    <citation type="journal article" date="2014" name="Sci. Data">
        <title>Genomes of diverse isolates of the marine cyanobacterium Prochlorococcus.</title>
        <authorList>
            <person name="Biller S."/>
            <person name="Berube P."/>
            <person name="Thompson J."/>
            <person name="Kelly L."/>
            <person name="Roggensack S."/>
            <person name="Awad L."/>
            <person name="Roache-Johnson K."/>
            <person name="Ding H."/>
            <person name="Giovannoni S.J."/>
            <person name="Moore L.R."/>
            <person name="Chisholm S.W."/>
        </authorList>
    </citation>
    <scope>NUCLEOTIDE SEQUENCE [LARGE SCALE GENOMIC DNA]</scope>
</reference>
<gene>
    <name evidence="1" type="ORF">EV01_0175</name>
</gene>
<dbReference type="EMBL" id="JNAR01000002">
    <property type="protein sequence ID" value="KGG10547.1"/>
    <property type="molecule type" value="Genomic_DNA"/>
</dbReference>